<dbReference type="Pfam" id="PF00316">
    <property type="entry name" value="FBPase"/>
    <property type="match status" value="1"/>
</dbReference>
<evidence type="ECO:0000256" key="8">
    <source>
        <dbReference type="ARBA" id="ARBA00023277"/>
    </source>
</evidence>
<dbReference type="GO" id="GO:0005737">
    <property type="term" value="C:cytoplasm"/>
    <property type="evidence" value="ECO:0007669"/>
    <property type="project" value="TreeGrafter"/>
</dbReference>
<evidence type="ECO:0000259" key="12">
    <source>
        <dbReference type="Pfam" id="PF18913"/>
    </source>
</evidence>
<dbReference type="Proteomes" id="UP001054902">
    <property type="component" value="Unassembled WGS sequence"/>
</dbReference>
<dbReference type="InterPro" id="IPR033391">
    <property type="entry name" value="FBPase_N"/>
</dbReference>
<evidence type="ECO:0000256" key="7">
    <source>
        <dbReference type="ARBA" id="ARBA00022842"/>
    </source>
</evidence>
<sequence length="370" mass="40024">MKFLLALLTVSSVAAFTPAAIKPVAKSIQLYGEYGASSTSFYTNVEKQDSYASLDDVLSVKCKDEKVRLVIKDMLDACADITEALRTALVTVEGSANTFGDAQLSVDVIADNLMWEACKNSPVIREGASEEDPEVRDTDEQGDGEYTVCWDPLDGSSIVDNNWAVGTMIGIWPKSTGLIGATGRDQVTSLVAIYGPRTTVLVALDDGTYEFSYGCTPEGCQLPDGTWEPWICSRSDIKINPDCKIFSPANLRAAQDVPGYKKLIDHYMADRYTLRYSGGLVPDVYQQFTKNQGIFSNPTSPSSPAKLRLAFEAAPFALLVEKAGGKSSDGITGGSILDVQINAVDQRTPLCIGSANEVDRFNDWVIGSEE</sequence>
<evidence type="ECO:0000256" key="6">
    <source>
        <dbReference type="ARBA" id="ARBA00022801"/>
    </source>
</evidence>
<comment type="pathway">
    <text evidence="9">Carbohydrate biosynthesis.</text>
</comment>
<dbReference type="GO" id="GO:0006094">
    <property type="term" value="P:gluconeogenesis"/>
    <property type="evidence" value="ECO:0007669"/>
    <property type="project" value="TreeGrafter"/>
</dbReference>
<keyword evidence="10" id="KW-0732">Signal</keyword>
<comment type="caution">
    <text evidence="13">The sequence shown here is derived from an EMBL/GenBank/DDBJ whole genome shotgun (WGS) entry which is preliminary data.</text>
</comment>
<dbReference type="GO" id="GO:0006000">
    <property type="term" value="P:fructose metabolic process"/>
    <property type="evidence" value="ECO:0007669"/>
    <property type="project" value="TreeGrafter"/>
</dbReference>
<dbReference type="PIRSF" id="PIRSF000904">
    <property type="entry name" value="FBPtase_SBPase"/>
    <property type="match status" value="1"/>
</dbReference>
<dbReference type="EMBL" id="BLLK01000069">
    <property type="protein sequence ID" value="GFH60658.1"/>
    <property type="molecule type" value="Genomic_DNA"/>
</dbReference>
<reference evidence="13 14" key="1">
    <citation type="journal article" date="2021" name="Sci. Rep.">
        <title>The genome of the diatom Chaetoceros tenuissimus carries an ancient integrated fragment of an extant virus.</title>
        <authorList>
            <person name="Hongo Y."/>
            <person name="Kimura K."/>
            <person name="Takaki Y."/>
            <person name="Yoshida Y."/>
            <person name="Baba S."/>
            <person name="Kobayashi G."/>
            <person name="Nagasaki K."/>
            <person name="Hano T."/>
            <person name="Tomaru Y."/>
        </authorList>
    </citation>
    <scope>NUCLEOTIDE SEQUENCE [LARGE SCALE GENOMIC DNA]</scope>
    <source>
        <strain evidence="13 14">NIES-3715</strain>
    </source>
</reference>
<evidence type="ECO:0000313" key="13">
    <source>
        <dbReference type="EMBL" id="GFH60658.1"/>
    </source>
</evidence>
<organism evidence="13 14">
    <name type="scientific">Chaetoceros tenuissimus</name>
    <dbReference type="NCBI Taxonomy" id="426638"/>
    <lineage>
        <taxon>Eukaryota</taxon>
        <taxon>Sar</taxon>
        <taxon>Stramenopiles</taxon>
        <taxon>Ochrophyta</taxon>
        <taxon>Bacillariophyta</taxon>
        <taxon>Coscinodiscophyceae</taxon>
        <taxon>Chaetocerotophycidae</taxon>
        <taxon>Chaetocerotales</taxon>
        <taxon>Chaetocerotaceae</taxon>
        <taxon>Chaetoceros</taxon>
    </lineage>
</organism>
<dbReference type="InterPro" id="IPR023079">
    <property type="entry name" value="SBPase"/>
</dbReference>
<dbReference type="GO" id="GO:0006002">
    <property type="term" value="P:fructose 6-phosphate metabolic process"/>
    <property type="evidence" value="ECO:0007669"/>
    <property type="project" value="TreeGrafter"/>
</dbReference>
<dbReference type="Pfam" id="PF18913">
    <property type="entry name" value="FBPase_C"/>
    <property type="match status" value="1"/>
</dbReference>
<evidence type="ECO:0000256" key="1">
    <source>
        <dbReference type="ARBA" id="ARBA00001273"/>
    </source>
</evidence>
<name>A0AAD3DA95_9STRA</name>
<feature type="signal peptide" evidence="10">
    <location>
        <begin position="1"/>
        <end position="15"/>
    </location>
</feature>
<dbReference type="Gene3D" id="3.40.190.80">
    <property type="match status" value="1"/>
</dbReference>
<evidence type="ECO:0000256" key="4">
    <source>
        <dbReference type="ARBA" id="ARBA00022490"/>
    </source>
</evidence>
<dbReference type="CDD" id="cd00354">
    <property type="entry name" value="FBPase"/>
    <property type="match status" value="1"/>
</dbReference>
<dbReference type="GO" id="GO:0042132">
    <property type="term" value="F:fructose 1,6-bisphosphate 1-phosphatase activity"/>
    <property type="evidence" value="ECO:0007669"/>
    <property type="project" value="UniProtKB-EC"/>
</dbReference>
<keyword evidence="7" id="KW-0460">Magnesium</keyword>
<feature type="domain" description="Fructose-1-6-bisphosphatase class 1 C-terminal" evidence="12">
    <location>
        <begin position="240"/>
        <end position="364"/>
    </location>
</feature>
<comment type="similarity">
    <text evidence="2">Belongs to the FBPase class 1 family.</text>
</comment>
<dbReference type="GO" id="GO:0046872">
    <property type="term" value="F:metal ion binding"/>
    <property type="evidence" value="ECO:0007669"/>
    <property type="project" value="UniProtKB-KW"/>
</dbReference>
<dbReference type="PIRSF" id="PIRSF500210">
    <property type="entry name" value="FBPtase"/>
    <property type="match status" value="1"/>
</dbReference>
<dbReference type="GO" id="GO:0030388">
    <property type="term" value="P:fructose 1,6-bisphosphate metabolic process"/>
    <property type="evidence" value="ECO:0007669"/>
    <property type="project" value="TreeGrafter"/>
</dbReference>
<keyword evidence="8" id="KW-0119">Carbohydrate metabolism</keyword>
<dbReference type="PANTHER" id="PTHR11556">
    <property type="entry name" value="FRUCTOSE-1,6-BISPHOSPHATASE-RELATED"/>
    <property type="match status" value="1"/>
</dbReference>
<protein>
    <recommendedName>
        <fullName evidence="3">fructose-bisphosphatase</fullName>
        <ecNumber evidence="3">3.1.3.11</ecNumber>
    </recommendedName>
</protein>
<dbReference type="EC" id="3.1.3.11" evidence="3"/>
<dbReference type="InterPro" id="IPR000146">
    <property type="entry name" value="FBPase_class-1"/>
</dbReference>
<evidence type="ECO:0000313" key="14">
    <source>
        <dbReference type="Proteomes" id="UP001054902"/>
    </source>
</evidence>
<dbReference type="HAMAP" id="MF_01855">
    <property type="entry name" value="FBPase_class1"/>
    <property type="match status" value="1"/>
</dbReference>
<evidence type="ECO:0000259" key="11">
    <source>
        <dbReference type="Pfam" id="PF00316"/>
    </source>
</evidence>
<evidence type="ECO:0000256" key="3">
    <source>
        <dbReference type="ARBA" id="ARBA00013093"/>
    </source>
</evidence>
<dbReference type="PRINTS" id="PR01958">
    <property type="entry name" value="S17BPHPHTASE"/>
</dbReference>
<proteinExistence type="inferred from homology"/>
<feature type="chain" id="PRO_5042246273" description="fructose-bisphosphatase" evidence="10">
    <location>
        <begin position="16"/>
        <end position="370"/>
    </location>
</feature>
<dbReference type="SUPFAM" id="SSF56655">
    <property type="entry name" value="Carbohydrate phosphatase"/>
    <property type="match status" value="1"/>
</dbReference>
<dbReference type="InterPro" id="IPR044015">
    <property type="entry name" value="FBPase_C_dom"/>
</dbReference>
<dbReference type="GO" id="GO:0005986">
    <property type="term" value="P:sucrose biosynthetic process"/>
    <property type="evidence" value="ECO:0007669"/>
    <property type="project" value="TreeGrafter"/>
</dbReference>
<dbReference type="InterPro" id="IPR028343">
    <property type="entry name" value="FBPtase"/>
</dbReference>
<accession>A0AAD3DA95</accession>
<keyword evidence="4" id="KW-0963">Cytoplasm</keyword>
<dbReference type="PANTHER" id="PTHR11556:SF35">
    <property type="entry name" value="SEDOHEPTULOSE-1,7-BISPHOSPHATASE, CHLOROPLASTIC"/>
    <property type="match status" value="1"/>
</dbReference>
<dbReference type="Gene3D" id="3.30.540.10">
    <property type="entry name" value="Fructose-1,6-Bisphosphatase, subunit A, domain 1"/>
    <property type="match status" value="1"/>
</dbReference>
<evidence type="ECO:0000256" key="9">
    <source>
        <dbReference type="ARBA" id="ARBA00024331"/>
    </source>
</evidence>
<evidence type="ECO:0000256" key="2">
    <source>
        <dbReference type="ARBA" id="ARBA00010941"/>
    </source>
</evidence>
<feature type="domain" description="Fructose-1-6-bisphosphatase class I N-terminal" evidence="11">
    <location>
        <begin position="67"/>
        <end position="213"/>
    </location>
</feature>
<comment type="catalytic activity">
    <reaction evidence="1">
        <text>beta-D-fructose 1,6-bisphosphate + H2O = beta-D-fructose 6-phosphate + phosphate</text>
        <dbReference type="Rhea" id="RHEA:11064"/>
        <dbReference type="ChEBI" id="CHEBI:15377"/>
        <dbReference type="ChEBI" id="CHEBI:32966"/>
        <dbReference type="ChEBI" id="CHEBI:43474"/>
        <dbReference type="ChEBI" id="CHEBI:57634"/>
        <dbReference type="EC" id="3.1.3.11"/>
    </reaction>
</comment>
<gene>
    <name evidence="13" type="ORF">CTEN210_17134</name>
</gene>
<keyword evidence="6" id="KW-0378">Hydrolase</keyword>
<keyword evidence="5" id="KW-0479">Metal-binding</keyword>
<evidence type="ECO:0000256" key="10">
    <source>
        <dbReference type="SAM" id="SignalP"/>
    </source>
</evidence>
<evidence type="ECO:0000256" key="5">
    <source>
        <dbReference type="ARBA" id="ARBA00022723"/>
    </source>
</evidence>
<dbReference type="AlphaFoldDB" id="A0AAD3DA95"/>
<keyword evidence="14" id="KW-1185">Reference proteome</keyword>